<comment type="caution">
    <text evidence="4">The sequence shown here is derived from an EMBL/GenBank/DDBJ whole genome shotgun (WGS) entry which is preliminary data.</text>
</comment>
<evidence type="ECO:0000256" key="3">
    <source>
        <dbReference type="SAM" id="SignalP"/>
    </source>
</evidence>
<feature type="compositionally biased region" description="Low complexity" evidence="1">
    <location>
        <begin position="430"/>
        <end position="441"/>
    </location>
</feature>
<dbReference type="NCBIfam" id="NF045892">
    <property type="entry name" value="ICE_Mbov_0399"/>
    <property type="match status" value="1"/>
</dbReference>
<evidence type="ECO:0000256" key="1">
    <source>
        <dbReference type="SAM" id="MobiDB-lite"/>
    </source>
</evidence>
<proteinExistence type="predicted"/>
<feature type="signal peptide" evidence="3">
    <location>
        <begin position="1"/>
        <end position="22"/>
    </location>
</feature>
<evidence type="ECO:0000256" key="2">
    <source>
        <dbReference type="SAM" id="Phobius"/>
    </source>
</evidence>
<keyword evidence="2" id="KW-1133">Transmembrane helix</keyword>
<feature type="chain" id="PRO_5042553165" description="ICEF-II" evidence="3">
    <location>
        <begin position="23"/>
        <end position="1219"/>
    </location>
</feature>
<evidence type="ECO:0000313" key="4">
    <source>
        <dbReference type="EMBL" id="MDW2898056.1"/>
    </source>
</evidence>
<keyword evidence="3" id="KW-0732">Signal</keyword>
<gene>
    <name evidence="4" type="ORF">R7V77_01845</name>
</gene>
<dbReference type="AlphaFoldDB" id="A0AAJ2UDY2"/>
<dbReference type="RefSeq" id="WP_318082525.1">
    <property type="nucleotide sequence ID" value="NZ_JAWPEX010000003.1"/>
</dbReference>
<accession>A0AAJ2UDY2</accession>
<evidence type="ECO:0000313" key="5">
    <source>
        <dbReference type="Proteomes" id="UP001276398"/>
    </source>
</evidence>
<sequence length="1219" mass="140374">MTKTTKNLSKIFLILTPLLSLAFLQSASYELPVYNLGVRKDTVWANAKDSGRWHNATIINDNFNFRLDKPLNNWKITVGLNSRYGGYTGQNDVVKQFSPIWFSKQIMHTDRLCFSTGYNCGVVHFSKTTIPDGVYDINKKPNNSIPNDNFEIDLQDIIHGKTTLRSHEKFTEFFEKFSISLREGDSYYSYIHHNAIFGLGTEFIKSFEGYDDKKGQFNLKNIKLNFEYTVKNNIITKLAVTIRAFVEYKTKTEEENQESAKLRDYFLNLQSSFNENKNFRGEYKIPTDSGATGGINAPKPTQTTNDTNVTTIKSNREYWEEIVKKWWDSAKGENKYNAQINWSYWTASGDPARMWVEFDHPLDGNRQKFFLANPKDASVWPTHWKPTEFFLQREFSSRLELIPSTVLKYDQKLNKLIKTKAERKGSTNQTTSSSTPSTPTTEQKDVYGGEFEFVGDVKVKFNGAKDESEVLFINGKKIDVLDNQFETVLQDLRLEQKENGATNKYKIEIRKFNQAKSEVEKSYSIDLITKSVVNVLQGKWFGWDPEKNLNQKKLISEFLLDDSGNEIIGQDGKKLENPEYDPNIDPQTGTKKQILWVKNNGSDLSDNIFYQDSSIGNGFIAEGAVAGKGINLTFSQNFQDDKAKIRRYKIDQRQKNKFSLSPNASHFSSSSTNQEGQEVKINNNEFDYFSDSGLWLFRAGYQEDQQAFKLFLIGDNDNTKLFSDIVNSELYIPFWQSPAGKKLEKYLTKVRGFNDKYIEKLSYEKIIAHWKSYINYKYDKGEIQDPISTIISNKIDKALESYLKGLKNIDFTNNQKIQLKGLDFSGIEQYLTDEQKAKLKDITITPFKNGQDWIYQVGSDFSQTLGLNNGLFEFPGLKTDQEIKDLKSTKKEIKVENLEQKVQELVNKYAFTKPQELVNRVSVLINSELADENVATISKTTEDGVFEVKLVTDDEHFIAKDQFKFNLKKLQEEAQDNYDVFNPLPKDVKVNLKGATTPEQAAREIKQQLQLLSNNQLNFGQNYSFDPKLLNNPAFFDVYQGDFDSAKSQGNIPLSGIDLPGYINLDIVNVVPNILPLKEKNLSKIKIDDIKISSNDPQKIAEQLRDELNKQLAPWGLNWEEYLNPGDFNKILEQIQHNKFSEVTFKPSNYLTDGNLKFNVENFDFVPYKFNVPTTEEATSFLENKKNLYWFIPLTVTVLGILSFGIWFLIRKKFKKFNK</sequence>
<organism evidence="4 5">
    <name type="scientific">Mesomycoplasma ovipneumoniae</name>
    <dbReference type="NCBI Taxonomy" id="29562"/>
    <lineage>
        <taxon>Bacteria</taxon>
        <taxon>Bacillati</taxon>
        <taxon>Mycoplasmatota</taxon>
        <taxon>Mycoplasmoidales</taxon>
        <taxon>Metamycoplasmataceae</taxon>
        <taxon>Mesomycoplasma</taxon>
    </lineage>
</organism>
<name>A0AAJ2UDY2_9BACT</name>
<protein>
    <recommendedName>
        <fullName evidence="6">ICEF-II</fullName>
    </recommendedName>
</protein>
<feature type="region of interest" description="Disordered" evidence="1">
    <location>
        <begin position="420"/>
        <end position="445"/>
    </location>
</feature>
<evidence type="ECO:0008006" key="6">
    <source>
        <dbReference type="Google" id="ProtNLM"/>
    </source>
</evidence>
<feature type="transmembrane region" description="Helical" evidence="2">
    <location>
        <begin position="1188"/>
        <end position="1210"/>
    </location>
</feature>
<dbReference type="EMBL" id="JAWPEX010000003">
    <property type="protein sequence ID" value="MDW2898056.1"/>
    <property type="molecule type" value="Genomic_DNA"/>
</dbReference>
<keyword evidence="2" id="KW-0472">Membrane</keyword>
<dbReference type="Proteomes" id="UP001276398">
    <property type="component" value="Unassembled WGS sequence"/>
</dbReference>
<reference evidence="4" key="1">
    <citation type="submission" date="2023-10" db="EMBL/GenBank/DDBJ databases">
        <title>Genome sequences of Mycoplasma ovipneumoniae isolated from goats.</title>
        <authorList>
            <person name="Spergser J."/>
        </authorList>
    </citation>
    <scope>NUCLEOTIDE SEQUENCE</scope>
    <source>
        <strain evidence="4">279</strain>
    </source>
</reference>
<keyword evidence="2" id="KW-0812">Transmembrane</keyword>